<name>A0AAE1LIU4_9NEOP</name>
<dbReference type="GO" id="GO:0016298">
    <property type="term" value="F:lipase activity"/>
    <property type="evidence" value="ECO:0007669"/>
    <property type="project" value="InterPro"/>
</dbReference>
<organism evidence="6 7">
    <name type="scientific">Frankliniella fusca</name>
    <dbReference type="NCBI Taxonomy" id="407009"/>
    <lineage>
        <taxon>Eukaryota</taxon>
        <taxon>Metazoa</taxon>
        <taxon>Ecdysozoa</taxon>
        <taxon>Arthropoda</taxon>
        <taxon>Hexapoda</taxon>
        <taxon>Insecta</taxon>
        <taxon>Pterygota</taxon>
        <taxon>Neoptera</taxon>
        <taxon>Paraneoptera</taxon>
        <taxon>Thysanoptera</taxon>
        <taxon>Terebrantia</taxon>
        <taxon>Thripoidea</taxon>
        <taxon>Thripidae</taxon>
        <taxon>Frankliniella</taxon>
    </lineage>
</organism>
<dbReference type="Proteomes" id="UP001219518">
    <property type="component" value="Unassembled WGS sequence"/>
</dbReference>
<feature type="domain" description="Lipase" evidence="5">
    <location>
        <begin position="168"/>
        <end position="369"/>
    </location>
</feature>
<sequence>MPVWPVAPRGASLLNVGNPLRFRFGLPGLQAEFSTSFGIGDSGSSGGADSMGRDRDIITGSSDGFGRAGGAGGAAGAGRSIAWGSGLVVQGAMDLPTPWGWLGAGAAGPAGAGAGARAGQGVGGGGAVTWLLDSEERADMAPAEEDDIPVAGGDGGGQVLNILGGSEGIRFTMFTRQSSSEERISARDPSTLLKSTFNPKRKTKIIIHGFNSNQNPGSGGDYLKDAFLRTSDFNVILVYWGPVDGGVYPLTVKTVVPKVGAEVAALVKALVEHRHANEDDFHLIGHSLGSQIAAVAGHLALGPDKGWITGLDPAGPMFEGKDPMFRLDETDASFVEAVHTDAGFLGYLAPLGHVDYYVDGGLHAHPDCGSDLVGAGMVQFMSTLRARG</sequence>
<dbReference type="PRINTS" id="PR00821">
    <property type="entry name" value="TAGLIPASE"/>
</dbReference>
<evidence type="ECO:0000256" key="3">
    <source>
        <dbReference type="ARBA" id="ARBA00022525"/>
    </source>
</evidence>
<evidence type="ECO:0000256" key="1">
    <source>
        <dbReference type="ARBA" id="ARBA00004613"/>
    </source>
</evidence>
<dbReference type="GO" id="GO:0005615">
    <property type="term" value="C:extracellular space"/>
    <property type="evidence" value="ECO:0007669"/>
    <property type="project" value="TreeGrafter"/>
</dbReference>
<dbReference type="InterPro" id="IPR000734">
    <property type="entry name" value="TAG_lipase"/>
</dbReference>
<dbReference type="Pfam" id="PF00151">
    <property type="entry name" value="Lipase"/>
    <property type="match status" value="1"/>
</dbReference>
<evidence type="ECO:0000259" key="5">
    <source>
        <dbReference type="Pfam" id="PF00151"/>
    </source>
</evidence>
<dbReference type="SUPFAM" id="SSF53474">
    <property type="entry name" value="alpha/beta-Hydrolases"/>
    <property type="match status" value="1"/>
</dbReference>
<dbReference type="GO" id="GO:0016042">
    <property type="term" value="P:lipid catabolic process"/>
    <property type="evidence" value="ECO:0007669"/>
    <property type="project" value="TreeGrafter"/>
</dbReference>
<dbReference type="PANTHER" id="PTHR11610">
    <property type="entry name" value="LIPASE"/>
    <property type="match status" value="1"/>
</dbReference>
<keyword evidence="3" id="KW-0964">Secreted</keyword>
<gene>
    <name evidence="6" type="ORF">KUF71_008754</name>
</gene>
<comment type="subcellular location">
    <subcellularLocation>
        <location evidence="1">Secreted</location>
    </subcellularLocation>
</comment>
<protein>
    <submittedName>
        <fullName evidence="6">Pancreatic triacylglycerol lipase</fullName>
    </submittedName>
</protein>
<evidence type="ECO:0000256" key="2">
    <source>
        <dbReference type="ARBA" id="ARBA00010701"/>
    </source>
</evidence>
<evidence type="ECO:0000313" key="7">
    <source>
        <dbReference type="Proteomes" id="UP001219518"/>
    </source>
</evidence>
<proteinExistence type="inferred from homology"/>
<dbReference type="AlphaFoldDB" id="A0AAE1LIU4"/>
<dbReference type="EMBL" id="JAHWGI010000979">
    <property type="protein sequence ID" value="KAK3919627.1"/>
    <property type="molecule type" value="Genomic_DNA"/>
</dbReference>
<dbReference type="InterPro" id="IPR029058">
    <property type="entry name" value="AB_hydrolase_fold"/>
</dbReference>
<dbReference type="Gene3D" id="3.40.50.1820">
    <property type="entry name" value="alpha/beta hydrolase"/>
    <property type="match status" value="1"/>
</dbReference>
<reference evidence="6" key="2">
    <citation type="journal article" date="2023" name="BMC Genomics">
        <title>Pest status, molecular evolution, and epigenetic factors derived from the genome assembly of Frankliniella fusca, a thysanopteran phytovirus vector.</title>
        <authorList>
            <person name="Catto M.A."/>
            <person name="Labadie P.E."/>
            <person name="Jacobson A.L."/>
            <person name="Kennedy G.G."/>
            <person name="Srinivasan R."/>
            <person name="Hunt B.G."/>
        </authorList>
    </citation>
    <scope>NUCLEOTIDE SEQUENCE</scope>
    <source>
        <strain evidence="6">PL_HMW_Pooled</strain>
    </source>
</reference>
<evidence type="ECO:0000256" key="4">
    <source>
        <dbReference type="RuleBase" id="RU004262"/>
    </source>
</evidence>
<accession>A0AAE1LIU4</accession>
<dbReference type="InterPro" id="IPR013818">
    <property type="entry name" value="Lipase"/>
</dbReference>
<evidence type="ECO:0000313" key="6">
    <source>
        <dbReference type="EMBL" id="KAK3919627.1"/>
    </source>
</evidence>
<keyword evidence="7" id="KW-1185">Reference proteome</keyword>
<reference evidence="6" key="1">
    <citation type="submission" date="2021-07" db="EMBL/GenBank/DDBJ databases">
        <authorList>
            <person name="Catto M.A."/>
            <person name="Jacobson A."/>
            <person name="Kennedy G."/>
            <person name="Labadie P."/>
            <person name="Hunt B.G."/>
            <person name="Srinivasan R."/>
        </authorList>
    </citation>
    <scope>NUCLEOTIDE SEQUENCE</scope>
    <source>
        <strain evidence="6">PL_HMW_Pooled</strain>
        <tissue evidence="6">Head</tissue>
    </source>
</reference>
<comment type="similarity">
    <text evidence="2 4">Belongs to the AB hydrolase superfamily. Lipase family.</text>
</comment>
<comment type="caution">
    <text evidence="6">The sequence shown here is derived from an EMBL/GenBank/DDBJ whole genome shotgun (WGS) entry which is preliminary data.</text>
</comment>